<reference evidence="2 3" key="1">
    <citation type="submission" date="2011-05" db="EMBL/GenBank/DDBJ databases">
        <authorList>
            <person name="Muzny D."/>
            <person name="Qin X."/>
            <person name="Deng J."/>
            <person name="Jiang H."/>
            <person name="Liu Y."/>
            <person name="Qu J."/>
            <person name="Song X.-Z."/>
            <person name="Zhang L."/>
            <person name="Thornton R."/>
            <person name="Coyle M."/>
            <person name="Francisco L."/>
            <person name="Jackson L."/>
            <person name="Javaid M."/>
            <person name="Korchina V."/>
            <person name="Kovar C."/>
            <person name="Mata R."/>
            <person name="Mathew T."/>
            <person name="Ngo R."/>
            <person name="Nguyen L."/>
            <person name="Nguyen N."/>
            <person name="Okwuonu G."/>
            <person name="Ongeri F."/>
            <person name="Pham C."/>
            <person name="Simmons D."/>
            <person name="Wilczek-Boney K."/>
            <person name="Hale W."/>
            <person name="Jakkamsetti A."/>
            <person name="Pham P."/>
            <person name="Ruth R."/>
            <person name="San Lucas F."/>
            <person name="Warren J."/>
            <person name="Zhang J."/>
            <person name="Zhao Z."/>
            <person name="Zhou C."/>
            <person name="Zhu D."/>
            <person name="Lee S."/>
            <person name="Bess C."/>
            <person name="Blankenburg K."/>
            <person name="Forbes L."/>
            <person name="Fu Q."/>
            <person name="Gubbala S."/>
            <person name="Hirani K."/>
            <person name="Jayaseelan J.C."/>
            <person name="Lara F."/>
            <person name="Munidasa M."/>
            <person name="Palculict T."/>
            <person name="Patil S."/>
            <person name="Pu L.-L."/>
            <person name="Saada N."/>
            <person name="Tang L."/>
            <person name="Weissenberger G."/>
            <person name="Zhu Y."/>
            <person name="Hemphill L."/>
            <person name="Shang Y."/>
            <person name="Youmans B."/>
            <person name="Ayvaz T."/>
            <person name="Ross M."/>
            <person name="Santibanez J."/>
            <person name="Aqrawi P."/>
            <person name="Gross S."/>
            <person name="Joshi V."/>
            <person name="Fowler G."/>
            <person name="Nazareth L."/>
            <person name="Reid J."/>
            <person name="Worley K."/>
            <person name="Petrosino J."/>
            <person name="Highlander S."/>
            <person name="Gibbs R."/>
        </authorList>
    </citation>
    <scope>NUCLEOTIDE SEQUENCE [LARGE SCALE GENOMIC DNA]</scope>
    <source>
        <strain evidence="2 3">871</strain>
    </source>
</reference>
<protein>
    <submittedName>
        <fullName evidence="2">Uncharacterized protein</fullName>
    </submittedName>
</protein>
<evidence type="ECO:0000256" key="1">
    <source>
        <dbReference type="SAM" id="Phobius"/>
    </source>
</evidence>
<dbReference type="RefSeq" id="WP_009118346.1">
    <property type="nucleotide sequence ID" value="NZ_JH164926.1"/>
</dbReference>
<comment type="caution">
    <text evidence="2">The sequence shown here is derived from an EMBL/GenBank/DDBJ whole genome shotgun (WGS) entry which is preliminary data.</text>
</comment>
<dbReference type="STRING" id="1032488.HMPREF9371_0652"/>
<sequence length="236" mass="27442">MPYRHLRKRTAPGIWLGVVFVALFILYLFLISIRLHPNLSDINWFWVVRPAGVKLSIWLGVITTAFLPTMGWLWSSFVAIRNHVKQHSMNILLETRTSAVYMENAKKINEVLRCPEKSLADVRVEISYILNFLEFVAIGIRQNDIDEHIFYQAWRGFLNNVIKRFRPVIDEVQVSRPSVWENLLWLNNRWQTFGKVPMDGFDRLALIVKSILVVIVLIAFSAAAVAALALFKMWLF</sequence>
<dbReference type="EMBL" id="AGAY01000022">
    <property type="protein sequence ID" value="EGY53161.1"/>
    <property type="molecule type" value="Genomic_DNA"/>
</dbReference>
<dbReference type="Pfam" id="PF15956">
    <property type="entry name" value="DUF4760"/>
    <property type="match status" value="1"/>
</dbReference>
<dbReference type="InterPro" id="IPR031876">
    <property type="entry name" value="DUF4760"/>
</dbReference>
<dbReference type="Proteomes" id="UP000003019">
    <property type="component" value="Unassembled WGS sequence"/>
</dbReference>
<evidence type="ECO:0000313" key="2">
    <source>
        <dbReference type="EMBL" id="EGY53161.1"/>
    </source>
</evidence>
<dbReference type="AlphaFoldDB" id="G4CGB3"/>
<keyword evidence="1" id="KW-1133">Transmembrane helix</keyword>
<feature type="transmembrane region" description="Helical" evidence="1">
    <location>
        <begin position="211"/>
        <end position="235"/>
    </location>
</feature>
<keyword evidence="3" id="KW-1185">Reference proteome</keyword>
<gene>
    <name evidence="2" type="ORF">HMPREF9371_0652</name>
</gene>
<name>G4CGB3_9NEIS</name>
<accession>G4CGB3</accession>
<feature type="transmembrane region" description="Helical" evidence="1">
    <location>
        <begin position="12"/>
        <end position="35"/>
    </location>
</feature>
<keyword evidence="1" id="KW-0472">Membrane</keyword>
<dbReference type="OrthoDB" id="8889898at2"/>
<feature type="transmembrane region" description="Helical" evidence="1">
    <location>
        <begin position="55"/>
        <end position="80"/>
    </location>
</feature>
<evidence type="ECO:0000313" key="3">
    <source>
        <dbReference type="Proteomes" id="UP000003019"/>
    </source>
</evidence>
<keyword evidence="1" id="KW-0812">Transmembrane</keyword>
<proteinExistence type="predicted"/>
<dbReference type="HOGENOM" id="CLU_1174426_0_0_4"/>
<organism evidence="2 3">
    <name type="scientific">Neisseria shayeganii 871</name>
    <dbReference type="NCBI Taxonomy" id="1032488"/>
    <lineage>
        <taxon>Bacteria</taxon>
        <taxon>Pseudomonadati</taxon>
        <taxon>Pseudomonadota</taxon>
        <taxon>Betaproteobacteria</taxon>
        <taxon>Neisseriales</taxon>
        <taxon>Neisseriaceae</taxon>
        <taxon>Neisseria</taxon>
    </lineage>
</organism>
<dbReference type="PATRIC" id="fig|1032488.3.peg.591"/>